<proteinExistence type="inferred from homology"/>
<dbReference type="RefSeq" id="WP_172632384.1">
    <property type="nucleotide sequence ID" value="NZ_BIXY01000095.1"/>
</dbReference>
<dbReference type="EMBL" id="BIXY01000095">
    <property type="protein sequence ID" value="GCF11126.1"/>
    <property type="molecule type" value="Genomic_DNA"/>
</dbReference>
<evidence type="ECO:0000259" key="2">
    <source>
        <dbReference type="Pfam" id="PF01636"/>
    </source>
</evidence>
<keyword evidence="3" id="KW-0418">Kinase</keyword>
<dbReference type="InterPro" id="IPR050249">
    <property type="entry name" value="Pseudomonas-type_ThrB"/>
</dbReference>
<evidence type="ECO:0000313" key="3">
    <source>
        <dbReference type="EMBL" id="GCF11126.1"/>
    </source>
</evidence>
<feature type="domain" description="Aminoglycoside phosphotransferase" evidence="2">
    <location>
        <begin position="64"/>
        <end position="290"/>
    </location>
</feature>
<organism evidence="3 4">
    <name type="scientific">Dictyobacter arantiisoli</name>
    <dbReference type="NCBI Taxonomy" id="2014874"/>
    <lineage>
        <taxon>Bacteria</taxon>
        <taxon>Bacillati</taxon>
        <taxon>Chloroflexota</taxon>
        <taxon>Ktedonobacteria</taxon>
        <taxon>Ktedonobacterales</taxon>
        <taxon>Dictyobacteraceae</taxon>
        <taxon>Dictyobacter</taxon>
    </lineage>
</organism>
<dbReference type="Proteomes" id="UP000322530">
    <property type="component" value="Unassembled WGS sequence"/>
</dbReference>
<dbReference type="PANTHER" id="PTHR21064:SF6">
    <property type="entry name" value="AMINOGLYCOSIDE PHOSPHOTRANSFERASE DOMAIN-CONTAINING PROTEIN"/>
    <property type="match status" value="1"/>
</dbReference>
<dbReference type="SUPFAM" id="SSF56112">
    <property type="entry name" value="Protein kinase-like (PK-like)"/>
    <property type="match status" value="1"/>
</dbReference>
<dbReference type="Gene3D" id="3.90.1200.10">
    <property type="match status" value="1"/>
</dbReference>
<dbReference type="InterPro" id="IPR002575">
    <property type="entry name" value="Aminoglycoside_PTrfase"/>
</dbReference>
<evidence type="ECO:0000313" key="4">
    <source>
        <dbReference type="Proteomes" id="UP000322530"/>
    </source>
</evidence>
<dbReference type="AlphaFoldDB" id="A0A5A5TJ28"/>
<dbReference type="PANTHER" id="PTHR21064">
    <property type="entry name" value="AMINOGLYCOSIDE PHOSPHOTRANSFERASE DOMAIN-CONTAINING PROTEIN-RELATED"/>
    <property type="match status" value="1"/>
</dbReference>
<name>A0A5A5TJ28_9CHLR</name>
<dbReference type="InterPro" id="IPR011009">
    <property type="entry name" value="Kinase-like_dom_sf"/>
</dbReference>
<keyword evidence="3" id="KW-0808">Transferase</keyword>
<gene>
    <name evidence="3" type="primary">yerI</name>
    <name evidence="3" type="ORF">KDI_46900</name>
</gene>
<keyword evidence="4" id="KW-1185">Reference proteome</keyword>
<accession>A0A5A5TJ28</accession>
<dbReference type="GO" id="GO:0019202">
    <property type="term" value="F:amino acid kinase activity"/>
    <property type="evidence" value="ECO:0007669"/>
    <property type="project" value="TreeGrafter"/>
</dbReference>
<comment type="caution">
    <text evidence="3">The sequence shown here is derived from an EMBL/GenBank/DDBJ whole genome shotgun (WGS) entry which is preliminary data.</text>
</comment>
<dbReference type="Pfam" id="PF01636">
    <property type="entry name" value="APH"/>
    <property type="match status" value="1"/>
</dbReference>
<reference evidence="3 4" key="1">
    <citation type="submission" date="2019-01" db="EMBL/GenBank/DDBJ databases">
        <title>Draft genome sequence of Dictyobacter sp. Uno17.</title>
        <authorList>
            <person name="Wang C.M."/>
            <person name="Zheng Y."/>
            <person name="Sakai Y."/>
            <person name="Abe K."/>
            <person name="Yokota A."/>
            <person name="Yabe S."/>
        </authorList>
    </citation>
    <scope>NUCLEOTIDE SEQUENCE [LARGE SCALE GENOMIC DNA]</scope>
    <source>
        <strain evidence="3 4">Uno17</strain>
    </source>
</reference>
<protein>
    <submittedName>
        <fullName evidence="3">Homoserine kinase</fullName>
    </submittedName>
</protein>
<sequence length="354" mass="40277">MENSSYNSQIRQLRILAEAALTQYDIGSARLTLLSHHADTLFRVTAYPRSTWLAGEPPEKNAETRFVLRLCDSAVQGREREVVKSELQWLTALHRDANILVPEPVLTRNRELQTSVQIEDVEQERLCLLLRWVPGRTMALKLSPISLERMGIFMAQLHNHAHHFMPFGDFVRPHWDWTSVLGTGTVLDPDFASDQCDGLIGGRAYRLFSEIAERAHEQLINLPKTSDYYGLIHANLLPANYIFYQGEVGAIDFRHCSWNYYLYDIAVTLGAFIGHPEEATLRKAFFRGYESIHLLPNHAEQLLSLFMALRIIDHLNVLFRSKDAATHALIPDYLTFALGGLQQFLASSDSATRS</sequence>
<evidence type="ECO:0000256" key="1">
    <source>
        <dbReference type="ARBA" id="ARBA00038240"/>
    </source>
</evidence>
<comment type="similarity">
    <text evidence="1">Belongs to the pseudomonas-type ThrB family.</text>
</comment>